<name>A0A2H0WVR1_9BACT</name>
<sequence>MASDDIKKILETFKEHTQEIKRHFDVVAESIDDGIKILSEQVVANTEKLEERDQRFDGIENKLEVMGGDAAITKDDIAFIKNELTQKVSREEFVVLEKRL</sequence>
<accession>A0A2H0WVR1</accession>
<proteinExistence type="predicted"/>
<evidence type="ECO:0000313" key="1">
    <source>
        <dbReference type="EMBL" id="PIS16715.1"/>
    </source>
</evidence>
<comment type="caution">
    <text evidence="1">The sequence shown here is derived from an EMBL/GenBank/DDBJ whole genome shotgun (WGS) entry which is preliminary data.</text>
</comment>
<gene>
    <name evidence="1" type="ORF">COT61_02405</name>
</gene>
<organism evidence="1 2">
    <name type="scientific">Candidatus Portnoybacteria bacterium CG09_land_8_20_14_0_10_44_13</name>
    <dbReference type="NCBI Taxonomy" id="1974811"/>
    <lineage>
        <taxon>Bacteria</taxon>
        <taxon>Candidatus Portnoyibacteriota</taxon>
    </lineage>
</organism>
<dbReference type="Proteomes" id="UP000229080">
    <property type="component" value="Unassembled WGS sequence"/>
</dbReference>
<reference evidence="2" key="1">
    <citation type="submission" date="2017-09" db="EMBL/GenBank/DDBJ databases">
        <title>Depth-based differentiation of microbial function through sediment-hosted aquifers and enrichment of novel symbionts in the deep terrestrial subsurface.</title>
        <authorList>
            <person name="Probst A.J."/>
            <person name="Ladd B."/>
            <person name="Jarett J.K."/>
            <person name="Geller-Mcgrath D.E."/>
            <person name="Sieber C.M.K."/>
            <person name="Emerson J.B."/>
            <person name="Anantharaman K."/>
            <person name="Thomas B.C."/>
            <person name="Malmstrom R."/>
            <person name="Stieglmeier M."/>
            <person name="Klingl A."/>
            <person name="Woyke T."/>
            <person name="Ryan C.M."/>
            <person name="Banfield J.F."/>
        </authorList>
    </citation>
    <scope>NUCLEOTIDE SEQUENCE [LARGE SCALE GENOMIC DNA]</scope>
</reference>
<dbReference type="AlphaFoldDB" id="A0A2H0WVR1"/>
<evidence type="ECO:0000313" key="2">
    <source>
        <dbReference type="Proteomes" id="UP000229080"/>
    </source>
</evidence>
<protein>
    <recommendedName>
        <fullName evidence="3">t-SNARE coiled-coil homology domain-containing protein</fullName>
    </recommendedName>
</protein>
<dbReference type="EMBL" id="PEZF01000082">
    <property type="protein sequence ID" value="PIS16715.1"/>
    <property type="molecule type" value="Genomic_DNA"/>
</dbReference>
<evidence type="ECO:0008006" key="3">
    <source>
        <dbReference type="Google" id="ProtNLM"/>
    </source>
</evidence>